<gene>
    <name evidence="1" type="ORF">METZ01_LOCUS411099</name>
</gene>
<proteinExistence type="predicted"/>
<organism evidence="1">
    <name type="scientific">marine metagenome</name>
    <dbReference type="NCBI Taxonomy" id="408172"/>
    <lineage>
        <taxon>unclassified sequences</taxon>
        <taxon>metagenomes</taxon>
        <taxon>ecological metagenomes</taxon>
    </lineage>
</organism>
<dbReference type="EMBL" id="UINC01159902">
    <property type="protein sequence ID" value="SVD58245.1"/>
    <property type="molecule type" value="Genomic_DNA"/>
</dbReference>
<dbReference type="AlphaFoldDB" id="A0A382WIU2"/>
<protein>
    <submittedName>
        <fullName evidence="1">Uncharacterized protein</fullName>
    </submittedName>
</protein>
<accession>A0A382WIU2</accession>
<evidence type="ECO:0000313" key="1">
    <source>
        <dbReference type="EMBL" id="SVD58245.1"/>
    </source>
</evidence>
<name>A0A382WIU2_9ZZZZ</name>
<sequence>MRFQANLLIMEPPEGIEPSTDGLQNRCSTAELQWRYKHKLGYTSLALCSCFVLVHKFCGRFALDKGAD</sequence>
<reference evidence="1" key="1">
    <citation type="submission" date="2018-05" db="EMBL/GenBank/DDBJ databases">
        <authorList>
            <person name="Lanie J.A."/>
            <person name="Ng W.-L."/>
            <person name="Kazmierczak K.M."/>
            <person name="Andrzejewski T.M."/>
            <person name="Davidsen T.M."/>
            <person name="Wayne K.J."/>
            <person name="Tettelin H."/>
            <person name="Glass J.I."/>
            <person name="Rusch D."/>
            <person name="Podicherti R."/>
            <person name="Tsui H.-C.T."/>
            <person name="Winkler M.E."/>
        </authorList>
    </citation>
    <scope>NUCLEOTIDE SEQUENCE</scope>
</reference>